<reference evidence="3 4" key="1">
    <citation type="journal article" date="2012" name="BMC Microbiol.">
        <title>Genome sequence of Desulfitobacterium hafniense DCB-2, a Gram-positive anaerobe capable of dehalogenation and metal reduction.</title>
        <authorList>
            <person name="Kim S.H."/>
            <person name="Harzman C."/>
            <person name="Davis J.K."/>
            <person name="Hutcheson R."/>
            <person name="Broderick J.B."/>
            <person name="Marsh T.L."/>
            <person name="Tiedje J.M."/>
        </authorList>
    </citation>
    <scope>NUCLEOTIDE SEQUENCE [LARGE SCALE GENOMIC DNA]</scope>
    <source>
        <strain evidence="4">DSM 10664 / DCB-2</strain>
    </source>
</reference>
<sequence length="252" mass="26194">MRLMNKVAIVTGAASGMGKSIALLYAKEGAKVVVSDLNLEGAHKVAEEITSAGGTALAIKTNVAVEEDIQALVDTAVSTYGTVDIFVNNAGIMDNFEPAADIEDKNWERIFAVNTTSVMRATRKVLPIFLEKSSGVIVNVASAGGLNGARAGATYTASKHAVIGFTKNTGFMYAQQGIRCNAIAPGAVETNIGSTITDPHKFGSARAYAGMATNPRMGKPEEIAQVALFLAAEESSFVNGAVIVADGGWSAY</sequence>
<dbReference type="KEGG" id="dhd:Dhaf_2647"/>
<dbReference type="CDD" id="cd05233">
    <property type="entry name" value="SDR_c"/>
    <property type="match status" value="1"/>
</dbReference>
<dbReference type="NCBIfam" id="NF005559">
    <property type="entry name" value="PRK07231.1"/>
    <property type="match status" value="1"/>
</dbReference>
<keyword evidence="2" id="KW-0560">Oxidoreductase</keyword>
<accession>B8FW61</accession>
<evidence type="ECO:0000256" key="2">
    <source>
        <dbReference type="ARBA" id="ARBA00023002"/>
    </source>
</evidence>
<dbReference type="SUPFAM" id="SSF51735">
    <property type="entry name" value="NAD(P)-binding Rossmann-fold domains"/>
    <property type="match status" value="1"/>
</dbReference>
<dbReference type="InterPro" id="IPR020904">
    <property type="entry name" value="Sc_DH/Rdtase_CS"/>
</dbReference>
<dbReference type="RefSeq" id="WP_015944143.1">
    <property type="nucleotide sequence ID" value="NC_011830.1"/>
</dbReference>
<evidence type="ECO:0000256" key="1">
    <source>
        <dbReference type="ARBA" id="ARBA00006484"/>
    </source>
</evidence>
<dbReference type="GO" id="GO:0016491">
    <property type="term" value="F:oxidoreductase activity"/>
    <property type="evidence" value="ECO:0007669"/>
    <property type="project" value="UniProtKB-KW"/>
</dbReference>
<protein>
    <submittedName>
        <fullName evidence="3">Short-chain dehydrogenase/reductase SDR</fullName>
    </submittedName>
</protein>
<dbReference type="Gene3D" id="3.40.50.720">
    <property type="entry name" value="NAD(P)-binding Rossmann-like Domain"/>
    <property type="match status" value="1"/>
</dbReference>
<dbReference type="Pfam" id="PF13561">
    <property type="entry name" value="adh_short_C2"/>
    <property type="match status" value="1"/>
</dbReference>
<dbReference type="InterPro" id="IPR002347">
    <property type="entry name" value="SDR_fam"/>
</dbReference>
<dbReference type="EMBL" id="CP001336">
    <property type="protein sequence ID" value="ACL20673.1"/>
    <property type="molecule type" value="Genomic_DNA"/>
</dbReference>
<dbReference type="PROSITE" id="PS00061">
    <property type="entry name" value="ADH_SHORT"/>
    <property type="match status" value="1"/>
</dbReference>
<evidence type="ECO:0000313" key="4">
    <source>
        <dbReference type="Proteomes" id="UP000007726"/>
    </source>
</evidence>
<comment type="similarity">
    <text evidence="1">Belongs to the short-chain dehydrogenases/reductases (SDR) family.</text>
</comment>
<name>B8FW61_DESHD</name>
<dbReference type="PANTHER" id="PTHR24321">
    <property type="entry name" value="DEHYDROGENASES, SHORT CHAIN"/>
    <property type="match status" value="1"/>
</dbReference>
<proteinExistence type="inferred from homology"/>
<dbReference type="FunFam" id="3.40.50.720:FF:000084">
    <property type="entry name" value="Short-chain dehydrogenase reductase"/>
    <property type="match status" value="1"/>
</dbReference>
<dbReference type="AlphaFoldDB" id="B8FW61"/>
<evidence type="ECO:0000313" key="3">
    <source>
        <dbReference type="EMBL" id="ACL20673.1"/>
    </source>
</evidence>
<organism evidence="3 4">
    <name type="scientific">Desulfitobacterium hafniense (strain DSM 10664 / DCB-2)</name>
    <dbReference type="NCBI Taxonomy" id="272564"/>
    <lineage>
        <taxon>Bacteria</taxon>
        <taxon>Bacillati</taxon>
        <taxon>Bacillota</taxon>
        <taxon>Clostridia</taxon>
        <taxon>Eubacteriales</taxon>
        <taxon>Desulfitobacteriaceae</taxon>
        <taxon>Desulfitobacterium</taxon>
    </lineage>
</organism>
<gene>
    <name evidence="3" type="ordered locus">Dhaf_2647</name>
</gene>
<dbReference type="HOGENOM" id="CLU_010194_1_0_9"/>
<dbReference type="PRINTS" id="PR00081">
    <property type="entry name" value="GDHRDH"/>
</dbReference>
<dbReference type="Proteomes" id="UP000007726">
    <property type="component" value="Chromosome"/>
</dbReference>
<dbReference type="GO" id="GO:0008206">
    <property type="term" value="P:bile acid metabolic process"/>
    <property type="evidence" value="ECO:0007669"/>
    <property type="project" value="UniProtKB-ARBA"/>
</dbReference>
<dbReference type="PANTHER" id="PTHR24321:SF8">
    <property type="entry name" value="ESTRADIOL 17-BETA-DEHYDROGENASE 8-RELATED"/>
    <property type="match status" value="1"/>
</dbReference>
<dbReference type="InterPro" id="IPR036291">
    <property type="entry name" value="NAD(P)-bd_dom_sf"/>
</dbReference>
<dbReference type="PRINTS" id="PR00080">
    <property type="entry name" value="SDRFAMILY"/>
</dbReference>